<evidence type="ECO:0000313" key="4">
    <source>
        <dbReference type="Proteomes" id="UP000224871"/>
    </source>
</evidence>
<dbReference type="EMBL" id="NIBU01000046">
    <property type="protein sequence ID" value="PHM31095.1"/>
    <property type="molecule type" value="Genomic_DNA"/>
</dbReference>
<gene>
    <name evidence="1" type="ORF">Xinn_03099</name>
    <name evidence="2" type="ORF">XIS1_1620019</name>
</gene>
<evidence type="ECO:0000313" key="3">
    <source>
        <dbReference type="Proteomes" id="UP000196435"/>
    </source>
</evidence>
<organism evidence="2 3">
    <name type="scientific">Xenorhabdus innexi</name>
    <dbReference type="NCBI Taxonomy" id="290109"/>
    <lineage>
        <taxon>Bacteria</taxon>
        <taxon>Pseudomonadati</taxon>
        <taxon>Pseudomonadota</taxon>
        <taxon>Gammaproteobacteria</taxon>
        <taxon>Enterobacterales</taxon>
        <taxon>Morganellaceae</taxon>
        <taxon>Xenorhabdus</taxon>
    </lineage>
</organism>
<reference evidence="2" key="1">
    <citation type="submission" date="2016-12" db="EMBL/GenBank/DDBJ databases">
        <authorList>
            <person name="Song W.-J."/>
            <person name="Kurnit D.M."/>
        </authorList>
    </citation>
    <scope>NUCLEOTIDE SEQUENCE [LARGE SCALE GENOMIC DNA]</scope>
    <source>
        <strain evidence="2">HGB1681</strain>
    </source>
</reference>
<proteinExistence type="predicted"/>
<name>A0A1N6MV05_9GAMM</name>
<accession>A0A1N6MV05</accession>
<dbReference type="EMBL" id="FTLG01000071">
    <property type="protein sequence ID" value="SIP72695.1"/>
    <property type="molecule type" value="Genomic_DNA"/>
</dbReference>
<dbReference type="InterPro" id="IPR003458">
    <property type="entry name" value="Phage_T4_Gp38_tail_assem"/>
</dbReference>
<keyword evidence="4" id="KW-1185">Reference proteome</keyword>
<evidence type="ECO:0000313" key="1">
    <source>
        <dbReference type="EMBL" id="PHM31095.1"/>
    </source>
</evidence>
<dbReference type="PANTHER" id="PTHR34413:SF1">
    <property type="entry name" value="CYTOPLASMIC PROTEIN"/>
    <property type="match status" value="1"/>
</dbReference>
<protein>
    <submittedName>
        <fullName evidence="1">Phage tail fiber assembly</fullName>
    </submittedName>
</protein>
<reference evidence="1 4" key="3">
    <citation type="journal article" date="2017" name="Nat. Microbiol.">
        <title>Natural product diversity associated with the nematode symbionts Photorhabdus and Xenorhabdus.</title>
        <authorList>
            <person name="Tobias N.J."/>
            <person name="Wolff H."/>
            <person name="Djahanschiri B."/>
            <person name="Grundmann F."/>
            <person name="Kronenwerth M."/>
            <person name="Shi Y.M."/>
            <person name="Simonyi S."/>
            <person name="Grun P."/>
            <person name="Shapiro-Ilan D."/>
            <person name="Pidot S.J."/>
            <person name="Stinear T.P."/>
            <person name="Ebersberger I."/>
            <person name="Bode H.B."/>
        </authorList>
    </citation>
    <scope>NUCLEOTIDE SEQUENCE [LARGE SCALE GENOMIC DNA]</scope>
    <source>
        <strain evidence="1 4">DSM 16336</strain>
    </source>
</reference>
<reference evidence="3" key="2">
    <citation type="submission" date="2016-12" db="EMBL/GenBank/DDBJ databases">
        <authorList>
            <person name="Gaudriault S."/>
        </authorList>
    </citation>
    <scope>NUCLEOTIDE SEQUENCE [LARGE SCALE GENOMIC DNA]</scope>
    <source>
        <strain evidence="3">HGB1681 (deposited as PTA-6826 in the American Type Culture Collection)</strain>
    </source>
</reference>
<sequence length="141" mass="16377">MNYYYSAQKNGFYPVSMKQDYLHSDSWPEDGIEVDENVFTEFAGNIPPEGKMRIAGDDGLPAWGNIPQPTKEELKQQAERKKQSLLNNADKQIMRLERIIKRNIATDDEVNRLDNWELYSIELSRLDCSKGPDINWPEKPE</sequence>
<dbReference type="InterPro" id="IPR051220">
    <property type="entry name" value="TFA_Chaperone"/>
</dbReference>
<dbReference type="RefSeq" id="WP_086955981.1">
    <property type="nucleotide sequence ID" value="NZ_CAWNQC010000244.1"/>
</dbReference>
<dbReference type="PANTHER" id="PTHR34413">
    <property type="entry name" value="PROPHAGE TAIL FIBER ASSEMBLY PROTEIN HOMOLOG TFAE-RELATED-RELATED"/>
    <property type="match status" value="1"/>
</dbReference>
<dbReference type="Pfam" id="PF02413">
    <property type="entry name" value="Caudo_TAP"/>
    <property type="match status" value="1"/>
</dbReference>
<dbReference type="OrthoDB" id="8596093at2"/>
<dbReference type="Proteomes" id="UP000224871">
    <property type="component" value="Unassembled WGS sequence"/>
</dbReference>
<evidence type="ECO:0000313" key="2">
    <source>
        <dbReference type="EMBL" id="SIP72695.1"/>
    </source>
</evidence>
<dbReference type="Proteomes" id="UP000196435">
    <property type="component" value="Unassembled WGS sequence"/>
</dbReference>
<dbReference type="AlphaFoldDB" id="A0A1N6MV05"/>